<name>A0A0H4IH19_9GAMM</name>
<keyword evidence="4" id="KW-0808">Transferase</keyword>
<dbReference type="PATRIC" id="fig|330734.3.peg.596"/>
<keyword evidence="6 14" id="KW-0418">Kinase</keyword>
<dbReference type="PROSITE" id="PS50109">
    <property type="entry name" value="HIS_KIN"/>
    <property type="match status" value="1"/>
</dbReference>
<dbReference type="Pfam" id="PF00497">
    <property type="entry name" value="SBP_bac_3"/>
    <property type="match status" value="1"/>
</dbReference>
<dbReference type="CDD" id="cd16922">
    <property type="entry name" value="HATPase_EvgS-ArcB-TorS-like"/>
    <property type="match status" value="1"/>
</dbReference>
<dbReference type="PANTHER" id="PTHR43047:SF78">
    <property type="entry name" value="SENSORY_REGULATORY PROTEIN RPFC"/>
    <property type="match status" value="1"/>
</dbReference>
<keyword evidence="5" id="KW-0547">Nucleotide-binding</keyword>
<dbReference type="InterPro" id="IPR036890">
    <property type="entry name" value="HATPase_C_sf"/>
</dbReference>
<dbReference type="SMART" id="SM00388">
    <property type="entry name" value="HisKA"/>
    <property type="match status" value="1"/>
</dbReference>
<dbReference type="SUPFAM" id="SSF55874">
    <property type="entry name" value="ATPase domain of HSP90 chaperone/DNA topoisomerase II/histidine kinase"/>
    <property type="match status" value="1"/>
</dbReference>
<dbReference type="Gene3D" id="3.40.190.10">
    <property type="entry name" value="Periplasmic binding protein-like II"/>
    <property type="match status" value="4"/>
</dbReference>
<evidence type="ECO:0000256" key="1">
    <source>
        <dbReference type="ARBA" id="ARBA00000085"/>
    </source>
</evidence>
<evidence type="ECO:0000313" key="15">
    <source>
        <dbReference type="Proteomes" id="UP000036406"/>
    </source>
</evidence>
<keyword evidence="11" id="KW-0175">Coiled coil</keyword>
<evidence type="ECO:0000256" key="6">
    <source>
        <dbReference type="ARBA" id="ARBA00022777"/>
    </source>
</evidence>
<protein>
    <recommendedName>
        <fullName evidence="10">Sensory/regulatory protein RpfC</fullName>
        <ecNumber evidence="2">2.7.13.3</ecNumber>
    </recommendedName>
</protein>
<dbReference type="PRINTS" id="PR00344">
    <property type="entry name" value="BCTRLSENSOR"/>
</dbReference>
<dbReference type="Proteomes" id="UP000036406">
    <property type="component" value="Chromosome"/>
</dbReference>
<feature type="coiled-coil region" evidence="11">
    <location>
        <begin position="540"/>
        <end position="574"/>
    </location>
</feature>
<comment type="subunit">
    <text evidence="9">At low DSF concentrations, interacts with RpfF.</text>
</comment>
<dbReference type="SMART" id="SM00062">
    <property type="entry name" value="PBPb"/>
    <property type="match status" value="2"/>
</dbReference>
<evidence type="ECO:0000256" key="11">
    <source>
        <dbReference type="SAM" id="Coils"/>
    </source>
</evidence>
<keyword evidence="15" id="KW-1185">Reference proteome</keyword>
<evidence type="ECO:0000256" key="8">
    <source>
        <dbReference type="ARBA" id="ARBA00023012"/>
    </source>
</evidence>
<dbReference type="InterPro" id="IPR003661">
    <property type="entry name" value="HisK_dim/P_dom"/>
</dbReference>
<dbReference type="Gene3D" id="1.10.287.130">
    <property type="match status" value="1"/>
</dbReference>
<accession>A0A0H4IH19</accession>
<keyword evidence="8" id="KW-0902">Two-component regulatory system</keyword>
<evidence type="ECO:0000256" key="12">
    <source>
        <dbReference type="SAM" id="MobiDB-lite"/>
    </source>
</evidence>
<dbReference type="InterPro" id="IPR003594">
    <property type="entry name" value="HATPase_dom"/>
</dbReference>
<dbReference type="InterPro" id="IPR004358">
    <property type="entry name" value="Sig_transdc_His_kin-like_C"/>
</dbReference>
<feature type="region of interest" description="Disordered" evidence="12">
    <location>
        <begin position="1"/>
        <end position="26"/>
    </location>
</feature>
<dbReference type="CDD" id="cd00082">
    <property type="entry name" value="HisKA"/>
    <property type="match status" value="1"/>
</dbReference>
<evidence type="ECO:0000259" key="13">
    <source>
        <dbReference type="PROSITE" id="PS50109"/>
    </source>
</evidence>
<dbReference type="InterPro" id="IPR001638">
    <property type="entry name" value="Solute-binding_3/MltF_N"/>
</dbReference>
<keyword evidence="3" id="KW-0597">Phosphoprotein</keyword>
<dbReference type="Pfam" id="PF00512">
    <property type="entry name" value="HisKA"/>
    <property type="match status" value="1"/>
</dbReference>
<feature type="compositionally biased region" description="Low complexity" evidence="12">
    <location>
        <begin position="1"/>
        <end position="17"/>
    </location>
</feature>
<dbReference type="STRING" id="330734.ABA45_02660"/>
<evidence type="ECO:0000256" key="5">
    <source>
        <dbReference type="ARBA" id="ARBA00022741"/>
    </source>
</evidence>
<reference evidence="14 15" key="1">
    <citation type="submission" date="2015-05" db="EMBL/GenBank/DDBJ databases">
        <title>Complete genome of Marinobacter psychrophilus strain 20041T isolated from sea-ice of the Canadian Basin.</title>
        <authorList>
            <person name="Song L."/>
            <person name="Ren L."/>
            <person name="Yu Y."/>
            <person name="Wang X."/>
        </authorList>
    </citation>
    <scope>NUCLEOTIDE SEQUENCE [LARGE SCALE GENOMIC DNA]</scope>
    <source>
        <strain evidence="14 15">20041</strain>
    </source>
</reference>
<evidence type="ECO:0000256" key="2">
    <source>
        <dbReference type="ARBA" id="ARBA00012438"/>
    </source>
</evidence>
<dbReference type="EMBL" id="CP011494">
    <property type="protein sequence ID" value="AKO54172.1"/>
    <property type="molecule type" value="Genomic_DNA"/>
</dbReference>
<dbReference type="GO" id="GO:0005524">
    <property type="term" value="F:ATP binding"/>
    <property type="evidence" value="ECO:0007669"/>
    <property type="project" value="UniProtKB-KW"/>
</dbReference>
<feature type="domain" description="Histidine kinase" evidence="13">
    <location>
        <begin position="581"/>
        <end position="816"/>
    </location>
</feature>
<evidence type="ECO:0000256" key="7">
    <source>
        <dbReference type="ARBA" id="ARBA00022840"/>
    </source>
</evidence>
<evidence type="ECO:0000256" key="10">
    <source>
        <dbReference type="ARBA" id="ARBA00068150"/>
    </source>
</evidence>
<dbReference type="CDD" id="cd01007">
    <property type="entry name" value="PBP2_BvgS_HisK_like"/>
    <property type="match status" value="1"/>
</dbReference>
<evidence type="ECO:0000256" key="4">
    <source>
        <dbReference type="ARBA" id="ARBA00022679"/>
    </source>
</evidence>
<dbReference type="SUPFAM" id="SSF47384">
    <property type="entry name" value="Homodimeric domain of signal transducing histidine kinase"/>
    <property type="match status" value="1"/>
</dbReference>
<evidence type="ECO:0000256" key="9">
    <source>
        <dbReference type="ARBA" id="ARBA00064003"/>
    </source>
</evidence>
<dbReference type="GO" id="GO:0000155">
    <property type="term" value="F:phosphorelay sensor kinase activity"/>
    <property type="evidence" value="ECO:0007669"/>
    <property type="project" value="InterPro"/>
</dbReference>
<dbReference type="AlphaFoldDB" id="A0A0H4IH19"/>
<comment type="catalytic activity">
    <reaction evidence="1">
        <text>ATP + protein L-histidine = ADP + protein N-phospho-L-histidine.</text>
        <dbReference type="EC" id="2.7.13.3"/>
    </reaction>
</comment>
<feature type="region of interest" description="Disordered" evidence="12">
    <location>
        <begin position="717"/>
        <end position="736"/>
    </location>
</feature>
<dbReference type="FunFam" id="3.30.565.10:FF:000010">
    <property type="entry name" value="Sensor histidine kinase RcsC"/>
    <property type="match status" value="1"/>
</dbReference>
<dbReference type="InterPro" id="IPR036097">
    <property type="entry name" value="HisK_dim/P_sf"/>
</dbReference>
<dbReference type="Gene3D" id="3.30.565.10">
    <property type="entry name" value="Histidine kinase-like ATPase, C-terminal domain"/>
    <property type="match status" value="1"/>
</dbReference>
<keyword evidence="7" id="KW-0067">ATP-binding</keyword>
<dbReference type="SMART" id="SM00387">
    <property type="entry name" value="HATPase_c"/>
    <property type="match status" value="1"/>
</dbReference>
<evidence type="ECO:0000313" key="14">
    <source>
        <dbReference type="EMBL" id="AKO54172.1"/>
    </source>
</evidence>
<dbReference type="FunFam" id="1.10.287.130:FF:000002">
    <property type="entry name" value="Two-component osmosensing histidine kinase"/>
    <property type="match status" value="1"/>
</dbReference>
<gene>
    <name evidence="14" type="ORF">ABA45_02660</name>
</gene>
<dbReference type="KEGG" id="mpq:ABA45_02660"/>
<proteinExistence type="predicted"/>
<dbReference type="SUPFAM" id="SSF53850">
    <property type="entry name" value="Periplasmic binding protein-like II"/>
    <property type="match status" value="2"/>
</dbReference>
<dbReference type="EC" id="2.7.13.3" evidence="2"/>
<evidence type="ECO:0000256" key="3">
    <source>
        <dbReference type="ARBA" id="ARBA00022553"/>
    </source>
</evidence>
<dbReference type="Pfam" id="PF02518">
    <property type="entry name" value="HATPase_c"/>
    <property type="match status" value="1"/>
</dbReference>
<dbReference type="InterPro" id="IPR005467">
    <property type="entry name" value="His_kinase_dom"/>
</dbReference>
<sequence>MLGAPVAAGAPSASASPFNEPELATKPPLGLAQDSADRLWLAEHERVTVSVKAEQVPLVFNTGSGSLAGIYIDYLAKLSIKLGVPVEPRPPGSDVDAALVTRFSDAPPATDFVHTQPLMSLTYGLFARAGDGIIRSLADLENSRVAVISNDVNQYPLLDPVENFEPVMVADVAEAVNVVLSGQAVGFLGPVPVVSDYLQSARVNGISLAVLPDQKTIDVVLRLPASEAESPLLRLLNDAIARIDLNEHRQVLEAWLTTEVPPQEKPGNDLSARDLAWLKGNANLVVAYRTDWPPFEFQQDGKPAGLVPDLMSRLETKLGVRFQNTAPIGRLQAEEQLKTGEVDILPGISRTPRTEQDFLFTRPYLTVPIALAIRDDGRFIGDLRELRQEKVGVVNRHAAHDYLLINHPNLNIYPVTSVEEGLLALSNGDLDVMVTHIPAVSYTVTRLGLTNLRITSVTPYEYELRLAVRKDHPDLQRILNKALSSMESVETESIYNRWIHLDIEQATDYTVVRRVVLLAVVVVLIFLYWNRKLSREVDERIRSENALRRSEDELRAAKLEAERLAREAEAASLTKSEFLANMSHEIRTPMNAVIGYSDLLSNTVTDPQQRNYLDAIRAGSRALLMLINDILDLSRIEAGKMRLDYAPVSMRRMLGDVLHIFDLRARDQGVTLEVSVGKKMPAALMLDETRLRQVLFNLAGNAIKFTHEGGVTVRAKASPLPKQSYPPGTKPGEPEHPRYRLEITVTDTGIGIATDQQERIFDAFEQQEGQNSRRYGGTGLGLAISRKLALMMGGELTLKSTLDEGSVFKLILPDVASTGEEVEEEGKPEEGERLLAQTLSMHERGWLRQQLAEDFGDEWESVRKSGDPEKMRDFAERLVAWGQRYRSHSVSSYSEKLLADVSAFNLDAVNSSLESFPRLLGQG</sequence>
<dbReference type="PANTHER" id="PTHR43047">
    <property type="entry name" value="TWO-COMPONENT HISTIDINE PROTEIN KINASE"/>
    <property type="match status" value="1"/>
</dbReference>
<organism evidence="14 15">
    <name type="scientific">Marinobacter psychrophilus</name>
    <dbReference type="NCBI Taxonomy" id="330734"/>
    <lineage>
        <taxon>Bacteria</taxon>
        <taxon>Pseudomonadati</taxon>
        <taxon>Pseudomonadota</taxon>
        <taxon>Gammaproteobacteria</taxon>
        <taxon>Pseudomonadales</taxon>
        <taxon>Marinobacteraceae</taxon>
        <taxon>Marinobacter</taxon>
    </lineage>
</organism>